<dbReference type="InterPro" id="IPR046831">
    <property type="entry name" value="Calmodulin_bind_N"/>
</dbReference>
<evidence type="ECO:0000259" key="11">
    <source>
        <dbReference type="Pfam" id="PF20452"/>
    </source>
</evidence>
<feature type="domain" description="Calmodulin binding protein central" evidence="10">
    <location>
        <begin position="256"/>
        <end position="322"/>
    </location>
</feature>
<dbReference type="EMBL" id="CM017321">
    <property type="protein sequence ID" value="KAE7995579.1"/>
    <property type="molecule type" value="Genomic_DNA"/>
</dbReference>
<evidence type="ECO:0008006" key="14">
    <source>
        <dbReference type="Google" id="ProtNLM"/>
    </source>
</evidence>
<sequence>MQTRYMERSNSMAREKRGLDSSSAEEGQPDRKRPALASVIVEALKVDSLQKLCSTLEPILRRVVSEEVERALAKLGAAKLTGRTSPKRIEGPDGTNLQLLFSSRLSLPLFTGGKVEGEQGAAIHVVLIDANTRNTVISGPESSVKLDVVVLEGDFNNEDDDNWTREDFEGHVVKEREGKRPLLTGDLQVTLKDGVGTIGDLTFTDNSSWIRSRKFRLGLKVASGYCEGTRIREAKTEAFTVKDHRGELYKKHYPPALNDEVWRLEKIGKDGSFHKRLNKAGIYTVEDFLRLVVRDSQRLRNILGSGMSNKMWDVLLEHAKTCALSGKLYVYYPEDERNVGVIFNNIYEFCGLIANGQYHPADSLSENQKVYVDTLVKKAYDNWMHVIEYDSQSLLNFRQNKSPGASQTEVPMNSQDYSNLFDQQFTLPSLPVPVPSEQPSVDSAGLTVGGYNDSMATRFSLQSQSVNLNGPIQFDGSSFPLQNPLISASHQAQTQIPRSENVLALGTTQPSTSGFQTVGASNLSSYRGVEDYFSEEEIRMRSHEMLEHEDMQHLLRMFNVGGHAHASVNMPEDGYPYSSGHMGTPSLNYNFDDDRSRSSGKAVVGWLKLKAALRWGIFIRRKAAERRAQLVELDDS</sequence>
<evidence type="ECO:0000256" key="3">
    <source>
        <dbReference type="ARBA" id="ARBA00023015"/>
    </source>
</evidence>
<evidence type="ECO:0000313" key="13">
    <source>
        <dbReference type="Proteomes" id="UP000327013"/>
    </source>
</evidence>
<dbReference type="Pfam" id="PF20451">
    <property type="entry name" value="Calmod_bind_M"/>
    <property type="match status" value="1"/>
</dbReference>
<dbReference type="AlphaFoldDB" id="A0A5N6QAD7"/>
<evidence type="ECO:0000256" key="2">
    <source>
        <dbReference type="ARBA" id="ARBA00007214"/>
    </source>
</evidence>
<proteinExistence type="inferred from homology"/>
<dbReference type="GO" id="GO:0080142">
    <property type="term" value="P:regulation of salicylic acid biosynthetic process"/>
    <property type="evidence" value="ECO:0007669"/>
    <property type="project" value="TreeGrafter"/>
</dbReference>
<gene>
    <name evidence="12" type="ORF">FH972_000359</name>
</gene>
<dbReference type="PANTHER" id="PTHR31713:SF18">
    <property type="entry name" value="OS02G0177800 PROTEIN"/>
    <property type="match status" value="1"/>
</dbReference>
<dbReference type="PANTHER" id="PTHR31713">
    <property type="entry name" value="OS02G0177800 PROTEIN"/>
    <property type="match status" value="1"/>
</dbReference>
<accession>A0A5N6QAD7</accession>
<evidence type="ECO:0000259" key="9">
    <source>
        <dbReference type="Pfam" id="PF07887"/>
    </source>
</evidence>
<protein>
    <recommendedName>
        <fullName evidence="14">Calmodulin</fullName>
    </recommendedName>
</protein>
<feature type="domain" description="Calmodulin binding protein C-terminal" evidence="11">
    <location>
        <begin position="327"/>
        <end position="389"/>
    </location>
</feature>
<feature type="domain" description="Calmodulin binding protein-like N-terminal" evidence="9">
    <location>
        <begin position="97"/>
        <end position="244"/>
    </location>
</feature>
<dbReference type="Pfam" id="PF07887">
    <property type="entry name" value="Calmodulin_bind"/>
    <property type="match status" value="1"/>
</dbReference>
<organism evidence="12 13">
    <name type="scientific">Carpinus fangiana</name>
    <dbReference type="NCBI Taxonomy" id="176857"/>
    <lineage>
        <taxon>Eukaryota</taxon>
        <taxon>Viridiplantae</taxon>
        <taxon>Streptophyta</taxon>
        <taxon>Embryophyta</taxon>
        <taxon>Tracheophyta</taxon>
        <taxon>Spermatophyta</taxon>
        <taxon>Magnoliopsida</taxon>
        <taxon>eudicotyledons</taxon>
        <taxon>Gunneridae</taxon>
        <taxon>Pentapetalae</taxon>
        <taxon>rosids</taxon>
        <taxon>fabids</taxon>
        <taxon>Fagales</taxon>
        <taxon>Betulaceae</taxon>
        <taxon>Carpinus</taxon>
    </lineage>
</organism>
<evidence type="ECO:0000256" key="1">
    <source>
        <dbReference type="ARBA" id="ARBA00004123"/>
    </source>
</evidence>
<comment type="similarity">
    <text evidence="2">Belongs to the plant ACBP60 protein family.</text>
</comment>
<dbReference type="Pfam" id="PF20452">
    <property type="entry name" value="Calmod_bind_C"/>
    <property type="match status" value="1"/>
</dbReference>
<evidence type="ECO:0000313" key="12">
    <source>
        <dbReference type="EMBL" id="KAE7995579.1"/>
    </source>
</evidence>
<dbReference type="InterPro" id="IPR046830">
    <property type="entry name" value="Calmod_bind_M"/>
</dbReference>
<keyword evidence="13" id="KW-1185">Reference proteome</keyword>
<dbReference type="OrthoDB" id="512636at2759"/>
<keyword evidence="7" id="KW-0539">Nucleus</keyword>
<dbReference type="GO" id="GO:0005634">
    <property type="term" value="C:nucleus"/>
    <property type="evidence" value="ECO:0007669"/>
    <property type="project" value="UniProtKB-SubCell"/>
</dbReference>
<keyword evidence="5" id="KW-0010">Activator</keyword>
<dbReference type="GO" id="GO:0005516">
    <property type="term" value="F:calmodulin binding"/>
    <property type="evidence" value="ECO:0007669"/>
    <property type="project" value="InterPro"/>
</dbReference>
<reference evidence="12 13" key="1">
    <citation type="submission" date="2019-06" db="EMBL/GenBank/DDBJ databases">
        <title>A chromosomal-level reference genome of Carpinus fangiana (Coryloideae, Betulaceae).</title>
        <authorList>
            <person name="Yang X."/>
            <person name="Wang Z."/>
            <person name="Zhang L."/>
            <person name="Hao G."/>
            <person name="Liu J."/>
            <person name="Yang Y."/>
        </authorList>
    </citation>
    <scope>NUCLEOTIDE SEQUENCE [LARGE SCALE GENOMIC DNA]</scope>
    <source>
        <strain evidence="12">Cfa_2016G</strain>
        <tissue evidence="12">Leaf</tissue>
    </source>
</reference>
<evidence type="ECO:0000256" key="7">
    <source>
        <dbReference type="ARBA" id="ARBA00023242"/>
    </source>
</evidence>
<dbReference type="GO" id="GO:0003700">
    <property type="term" value="F:DNA-binding transcription factor activity"/>
    <property type="evidence" value="ECO:0007669"/>
    <property type="project" value="TreeGrafter"/>
</dbReference>
<evidence type="ECO:0000256" key="8">
    <source>
        <dbReference type="SAM" id="MobiDB-lite"/>
    </source>
</evidence>
<feature type="region of interest" description="Disordered" evidence="8">
    <location>
        <begin position="1"/>
        <end position="32"/>
    </location>
</feature>
<keyword evidence="4" id="KW-0238">DNA-binding</keyword>
<dbReference type="Proteomes" id="UP000327013">
    <property type="component" value="Chromosome 1"/>
</dbReference>
<comment type="subcellular location">
    <subcellularLocation>
        <location evidence="1">Nucleus</location>
    </subcellularLocation>
</comment>
<dbReference type="InterPro" id="IPR012416">
    <property type="entry name" value="CBP60"/>
</dbReference>
<evidence type="ECO:0000256" key="5">
    <source>
        <dbReference type="ARBA" id="ARBA00023159"/>
    </source>
</evidence>
<evidence type="ECO:0000256" key="6">
    <source>
        <dbReference type="ARBA" id="ARBA00023163"/>
    </source>
</evidence>
<dbReference type="InterPro" id="IPR046829">
    <property type="entry name" value="Calmod_bind_C"/>
</dbReference>
<keyword evidence="6" id="KW-0804">Transcription</keyword>
<keyword evidence="3" id="KW-0805">Transcription regulation</keyword>
<evidence type="ECO:0000256" key="4">
    <source>
        <dbReference type="ARBA" id="ARBA00023125"/>
    </source>
</evidence>
<feature type="compositionally biased region" description="Polar residues" evidence="8">
    <location>
        <begin position="1"/>
        <end position="12"/>
    </location>
</feature>
<evidence type="ECO:0000259" key="10">
    <source>
        <dbReference type="Pfam" id="PF20451"/>
    </source>
</evidence>
<dbReference type="GO" id="GO:0043565">
    <property type="term" value="F:sequence-specific DNA binding"/>
    <property type="evidence" value="ECO:0007669"/>
    <property type="project" value="TreeGrafter"/>
</dbReference>
<name>A0A5N6QAD7_9ROSI</name>